<dbReference type="Proteomes" id="UP000030302">
    <property type="component" value="Chromosome"/>
</dbReference>
<evidence type="ECO:0000313" key="2">
    <source>
        <dbReference type="Proteomes" id="UP000030302"/>
    </source>
</evidence>
<evidence type="ECO:0000313" key="1">
    <source>
        <dbReference type="EMBL" id="AIY43274.1"/>
    </source>
</evidence>
<dbReference type="AlphaFoldDB" id="A0A0A1FI30"/>
<dbReference type="EMBL" id="CP009962">
    <property type="protein sequence ID" value="AIY43274.1"/>
    <property type="molecule type" value="Genomic_DNA"/>
</dbReference>
<accession>A0A0A1FI30</accession>
<gene>
    <name evidence="1" type="ORF">LT85_4116</name>
</gene>
<dbReference type="STRING" id="279058.LT85_4116"/>
<reference evidence="2" key="1">
    <citation type="journal article" date="2014" name="Soil Biol. Biochem.">
        <title>Structure and function of bacterial communities in ageing soils: Insights from the Mendocino ecological staircase.</title>
        <authorList>
            <person name="Uroz S."/>
            <person name="Tech J.J."/>
            <person name="Sawaya N.A."/>
            <person name="Frey-Klett P."/>
            <person name="Leveau J.H.J."/>
        </authorList>
    </citation>
    <scope>NUCLEOTIDE SEQUENCE [LARGE SCALE GENOMIC DNA]</scope>
    <source>
        <strain evidence="2">Cal35</strain>
    </source>
</reference>
<dbReference type="KEGG" id="care:LT85_4116"/>
<sequence>MNRGDLFPGLSLTFPSMAAKFSVQVRHSLELWLRPAPGNIVCAFEM</sequence>
<proteinExistence type="predicted"/>
<keyword evidence="2" id="KW-1185">Reference proteome</keyword>
<dbReference type="HOGENOM" id="CLU_3182390_0_0_4"/>
<organism evidence="1 2">
    <name type="scientific">Collimonas arenae</name>
    <dbReference type="NCBI Taxonomy" id="279058"/>
    <lineage>
        <taxon>Bacteria</taxon>
        <taxon>Pseudomonadati</taxon>
        <taxon>Pseudomonadota</taxon>
        <taxon>Betaproteobacteria</taxon>
        <taxon>Burkholderiales</taxon>
        <taxon>Oxalobacteraceae</taxon>
        <taxon>Collimonas</taxon>
    </lineage>
</organism>
<name>A0A0A1FI30_9BURK</name>
<protein>
    <submittedName>
        <fullName evidence="1">Uncharacterized protein</fullName>
    </submittedName>
</protein>